<accession>X5DUW8</accession>
<dbReference type="Pfam" id="PF02518">
    <property type="entry name" value="HATPase_c"/>
    <property type="match status" value="1"/>
</dbReference>
<keyword evidence="7 13" id="KW-0812">Transmembrane</keyword>
<dbReference type="STRING" id="1404245.CGLY_13245"/>
<protein>
    <recommendedName>
        <fullName evidence="4">histidine kinase</fullName>
        <ecNumber evidence="4">2.7.13.3</ecNumber>
    </recommendedName>
</protein>
<feature type="transmembrane region" description="Helical" evidence="13">
    <location>
        <begin position="30"/>
        <end position="52"/>
    </location>
</feature>
<keyword evidence="10" id="KW-0902">Two-component regulatory system</keyword>
<feature type="domain" description="Histidine kinase" evidence="14">
    <location>
        <begin position="277"/>
        <end position="491"/>
    </location>
</feature>
<dbReference type="Gene3D" id="6.10.340.10">
    <property type="match status" value="1"/>
</dbReference>
<dbReference type="FunFam" id="1.10.287.130:FF:000001">
    <property type="entry name" value="Two-component sensor histidine kinase"/>
    <property type="match status" value="1"/>
</dbReference>
<keyword evidence="9 13" id="KW-1133">Transmembrane helix</keyword>
<evidence type="ECO:0000256" key="2">
    <source>
        <dbReference type="ARBA" id="ARBA00001968"/>
    </source>
</evidence>
<feature type="domain" description="HAMP" evidence="15">
    <location>
        <begin position="202"/>
        <end position="255"/>
    </location>
</feature>
<dbReference type="SUPFAM" id="SSF47384">
    <property type="entry name" value="Homodimeric domain of signal transducing histidine kinase"/>
    <property type="match status" value="1"/>
</dbReference>
<feature type="region of interest" description="Disordered" evidence="12">
    <location>
        <begin position="489"/>
        <end position="544"/>
    </location>
</feature>
<dbReference type="PROSITE" id="PS50885">
    <property type="entry name" value="HAMP"/>
    <property type="match status" value="1"/>
</dbReference>
<evidence type="ECO:0000313" key="16">
    <source>
        <dbReference type="EMBL" id="AHW65089.1"/>
    </source>
</evidence>
<dbReference type="EC" id="2.7.13.3" evidence="4"/>
<dbReference type="Gene3D" id="1.10.287.130">
    <property type="match status" value="1"/>
</dbReference>
<feature type="compositionally biased region" description="Acidic residues" evidence="12">
    <location>
        <begin position="492"/>
        <end position="528"/>
    </location>
</feature>
<comment type="subcellular location">
    <subcellularLocation>
        <location evidence="3">Cell membrane</location>
    </subcellularLocation>
</comment>
<dbReference type="CDD" id="cd06225">
    <property type="entry name" value="HAMP"/>
    <property type="match status" value="1"/>
</dbReference>
<name>X5DUW8_9CORY</name>
<dbReference type="SUPFAM" id="SSF55874">
    <property type="entry name" value="ATPase domain of HSP90 chaperone/DNA topoisomerase II/histidine kinase"/>
    <property type="match status" value="1"/>
</dbReference>
<gene>
    <name evidence="16" type="ORF">CGLY_13245</name>
</gene>
<dbReference type="SUPFAM" id="SSF158472">
    <property type="entry name" value="HAMP domain-like"/>
    <property type="match status" value="1"/>
</dbReference>
<evidence type="ECO:0000256" key="10">
    <source>
        <dbReference type="ARBA" id="ARBA00023012"/>
    </source>
</evidence>
<dbReference type="EMBL" id="CP006842">
    <property type="protein sequence ID" value="AHW65089.1"/>
    <property type="molecule type" value="Genomic_DNA"/>
</dbReference>
<evidence type="ECO:0000313" key="17">
    <source>
        <dbReference type="Proteomes" id="UP000023703"/>
    </source>
</evidence>
<dbReference type="Pfam" id="PF00672">
    <property type="entry name" value="HAMP"/>
    <property type="match status" value="1"/>
</dbReference>
<reference evidence="16 17" key="1">
    <citation type="journal article" date="2015" name="Int. J. Syst. Evol. Microbiol.">
        <title>Revisiting Corynebacterium glyciniphilum (ex Kubota et al., 1972) sp. nov., nom. rev., isolated from putrefied banana.</title>
        <authorList>
            <person name="Al-Dilaimi A."/>
            <person name="Bednarz H."/>
            <person name="Lomker A."/>
            <person name="Niehaus K."/>
            <person name="Kalinowski J."/>
            <person name="Ruckert C."/>
        </authorList>
    </citation>
    <scope>NUCLEOTIDE SEQUENCE [LARGE SCALE GENOMIC DNA]</scope>
    <source>
        <strain evidence="16">AJ 3170</strain>
    </source>
</reference>
<evidence type="ECO:0000256" key="12">
    <source>
        <dbReference type="SAM" id="MobiDB-lite"/>
    </source>
</evidence>
<keyword evidence="17" id="KW-1185">Reference proteome</keyword>
<keyword evidence="6" id="KW-0808">Transferase</keyword>
<dbReference type="KEGG" id="cgy:CGLY_13245"/>
<dbReference type="GO" id="GO:0005886">
    <property type="term" value="C:plasma membrane"/>
    <property type="evidence" value="ECO:0007669"/>
    <property type="project" value="UniProtKB-SubCell"/>
</dbReference>
<evidence type="ECO:0000259" key="14">
    <source>
        <dbReference type="PROSITE" id="PS50109"/>
    </source>
</evidence>
<dbReference type="InterPro" id="IPR005467">
    <property type="entry name" value="His_kinase_dom"/>
</dbReference>
<feature type="transmembrane region" description="Helical" evidence="13">
    <location>
        <begin position="181"/>
        <end position="201"/>
    </location>
</feature>
<dbReference type="InterPro" id="IPR050428">
    <property type="entry name" value="TCS_sensor_his_kinase"/>
</dbReference>
<dbReference type="Gene3D" id="3.30.565.10">
    <property type="entry name" value="Histidine kinase-like ATPase, C-terminal domain"/>
    <property type="match status" value="1"/>
</dbReference>
<dbReference type="InterPro" id="IPR036890">
    <property type="entry name" value="HATPase_C_sf"/>
</dbReference>
<dbReference type="GO" id="GO:0000155">
    <property type="term" value="F:phosphorelay sensor kinase activity"/>
    <property type="evidence" value="ECO:0007669"/>
    <property type="project" value="InterPro"/>
</dbReference>
<dbReference type="FunFam" id="3.30.565.10:FF:000006">
    <property type="entry name" value="Sensor histidine kinase WalK"/>
    <property type="match status" value="1"/>
</dbReference>
<dbReference type="GO" id="GO:0005509">
    <property type="term" value="F:calcium ion binding"/>
    <property type="evidence" value="ECO:0007669"/>
    <property type="project" value="UniProtKB-ARBA"/>
</dbReference>
<dbReference type="SMART" id="SM00387">
    <property type="entry name" value="HATPase_c"/>
    <property type="match status" value="1"/>
</dbReference>
<dbReference type="Proteomes" id="UP000023703">
    <property type="component" value="Chromosome"/>
</dbReference>
<evidence type="ECO:0000256" key="1">
    <source>
        <dbReference type="ARBA" id="ARBA00000085"/>
    </source>
</evidence>
<dbReference type="OrthoDB" id="9786919at2"/>
<dbReference type="InterPro" id="IPR036097">
    <property type="entry name" value="HisK_dim/P_sf"/>
</dbReference>
<dbReference type="HOGENOM" id="CLU_000445_89_6_11"/>
<evidence type="ECO:0000256" key="11">
    <source>
        <dbReference type="ARBA" id="ARBA00023136"/>
    </source>
</evidence>
<evidence type="ECO:0000256" key="8">
    <source>
        <dbReference type="ARBA" id="ARBA00022777"/>
    </source>
</evidence>
<dbReference type="PANTHER" id="PTHR45436:SF5">
    <property type="entry name" value="SENSOR HISTIDINE KINASE TRCS"/>
    <property type="match status" value="1"/>
</dbReference>
<keyword evidence="8 16" id="KW-0418">Kinase</keyword>
<evidence type="ECO:0000256" key="13">
    <source>
        <dbReference type="SAM" id="Phobius"/>
    </source>
</evidence>
<dbReference type="PRINTS" id="PR00344">
    <property type="entry name" value="BCTRLSENSOR"/>
</dbReference>
<comment type="catalytic activity">
    <reaction evidence="1">
        <text>ATP + protein L-histidine = ADP + protein N-phospho-L-histidine.</text>
        <dbReference type="EC" id="2.7.13.3"/>
    </reaction>
</comment>
<dbReference type="eggNOG" id="COG5002">
    <property type="taxonomic scope" value="Bacteria"/>
</dbReference>
<keyword evidence="11 13" id="KW-0472">Membrane</keyword>
<dbReference type="SMART" id="SM00388">
    <property type="entry name" value="HisKA"/>
    <property type="match status" value="1"/>
</dbReference>
<dbReference type="CDD" id="cd00075">
    <property type="entry name" value="HATPase"/>
    <property type="match status" value="1"/>
</dbReference>
<dbReference type="InterPro" id="IPR004358">
    <property type="entry name" value="Sig_transdc_His_kin-like_C"/>
</dbReference>
<dbReference type="AlphaFoldDB" id="X5DUW8"/>
<evidence type="ECO:0000256" key="4">
    <source>
        <dbReference type="ARBA" id="ARBA00012438"/>
    </source>
</evidence>
<organism evidence="16 17">
    <name type="scientific">Corynebacterium glyciniphilum AJ 3170</name>
    <dbReference type="NCBI Taxonomy" id="1404245"/>
    <lineage>
        <taxon>Bacteria</taxon>
        <taxon>Bacillati</taxon>
        <taxon>Actinomycetota</taxon>
        <taxon>Actinomycetes</taxon>
        <taxon>Mycobacteriales</taxon>
        <taxon>Corynebacteriaceae</taxon>
        <taxon>Corynebacterium</taxon>
    </lineage>
</organism>
<evidence type="ECO:0000256" key="9">
    <source>
        <dbReference type="ARBA" id="ARBA00022989"/>
    </source>
</evidence>
<dbReference type="InterPro" id="IPR003594">
    <property type="entry name" value="HATPase_dom"/>
</dbReference>
<keyword evidence="5" id="KW-0597">Phosphoprotein</keyword>
<dbReference type="PANTHER" id="PTHR45436">
    <property type="entry name" value="SENSOR HISTIDINE KINASE YKOH"/>
    <property type="match status" value="1"/>
</dbReference>
<evidence type="ECO:0000256" key="5">
    <source>
        <dbReference type="ARBA" id="ARBA00022553"/>
    </source>
</evidence>
<dbReference type="SMART" id="SM00304">
    <property type="entry name" value="HAMP"/>
    <property type="match status" value="1"/>
</dbReference>
<dbReference type="CDD" id="cd00082">
    <property type="entry name" value="HisKA"/>
    <property type="match status" value="1"/>
</dbReference>
<dbReference type="Pfam" id="PF00512">
    <property type="entry name" value="HisKA"/>
    <property type="match status" value="1"/>
</dbReference>
<evidence type="ECO:0000256" key="7">
    <source>
        <dbReference type="ARBA" id="ARBA00022692"/>
    </source>
</evidence>
<proteinExistence type="predicted"/>
<evidence type="ECO:0000256" key="3">
    <source>
        <dbReference type="ARBA" id="ARBA00004236"/>
    </source>
</evidence>
<sequence length="544" mass="58982">MAGPGRMTAGARRASRQYPGVFLSHYPLRVSLVLVIAVLTALGLAVSGTVVTGMMQRFLTERVDEQLQDSATWATSITESPCRDTYQSHDQLRLQRPPSKMYWGLPGDACQTTGPNSVNDSLPDVSSITEPTRPVTVPASAYSASPAPWRAAAVSNEDGGVTVFALPMDGESKIMSGMTTMLIVISLLILASVTAASLFLVRRALQPLYQVEQTAGRIARGHLDQRVPNWSPKTEVGRLSVALNRMLAQIQGAFIAVNDSERQAREAEASMRRFIGDASHELRTPLTSVRGYADLYRSGATDNPDMVIDRISAEAGRMSLLVEDLLTLVRMDEGRPMREDPVDMLELCLSAAENARVGFPGRSVSVRNETRSVPVTIGDSAHLHQVVGNLVTNAMRHAGEEASVTIRLSRPDEDMVAVEIIDDGDGISADDVPHLFERFYRADVSRSRASGGSGLGLSIVKRLVERHNGTITVESELGEGTTFRILLPVWRDDEEQDEEPDEESESTDAAESETDAADTPDDATDSEDDGRTSGRDSGRDSWGG</sequence>
<dbReference type="InterPro" id="IPR003660">
    <property type="entry name" value="HAMP_dom"/>
</dbReference>
<evidence type="ECO:0000256" key="6">
    <source>
        <dbReference type="ARBA" id="ARBA00022679"/>
    </source>
</evidence>
<evidence type="ECO:0000259" key="15">
    <source>
        <dbReference type="PROSITE" id="PS50885"/>
    </source>
</evidence>
<dbReference type="PROSITE" id="PS50109">
    <property type="entry name" value="HIS_KIN"/>
    <property type="match status" value="1"/>
</dbReference>
<dbReference type="InterPro" id="IPR003661">
    <property type="entry name" value="HisK_dim/P_dom"/>
</dbReference>
<comment type="cofactor">
    <cofactor evidence="2">
        <name>a divalent metal cation</name>
        <dbReference type="ChEBI" id="CHEBI:60240"/>
    </cofactor>
</comment>
<feature type="compositionally biased region" description="Basic and acidic residues" evidence="12">
    <location>
        <begin position="529"/>
        <end position="544"/>
    </location>
</feature>